<evidence type="ECO:0000256" key="2">
    <source>
        <dbReference type="RuleBase" id="RU003616"/>
    </source>
</evidence>
<feature type="domain" description="SHSP" evidence="4">
    <location>
        <begin position="57"/>
        <end position="164"/>
    </location>
</feature>
<organism evidence="5 6">
    <name type="scientific">Halocaridina rubra</name>
    <name type="common">Hawaiian red shrimp</name>
    <dbReference type="NCBI Taxonomy" id="373956"/>
    <lineage>
        <taxon>Eukaryota</taxon>
        <taxon>Metazoa</taxon>
        <taxon>Ecdysozoa</taxon>
        <taxon>Arthropoda</taxon>
        <taxon>Crustacea</taxon>
        <taxon>Multicrustacea</taxon>
        <taxon>Malacostraca</taxon>
        <taxon>Eumalacostraca</taxon>
        <taxon>Eucarida</taxon>
        <taxon>Decapoda</taxon>
        <taxon>Pleocyemata</taxon>
        <taxon>Caridea</taxon>
        <taxon>Atyoidea</taxon>
        <taxon>Atyidae</taxon>
        <taxon>Halocaridina</taxon>
    </lineage>
</organism>
<dbReference type="GO" id="GO:0042026">
    <property type="term" value="P:protein refolding"/>
    <property type="evidence" value="ECO:0007669"/>
    <property type="project" value="TreeGrafter"/>
</dbReference>
<dbReference type="EMBL" id="JAXCGZ010004445">
    <property type="protein sequence ID" value="KAK7081772.1"/>
    <property type="molecule type" value="Genomic_DNA"/>
</dbReference>
<comment type="caution">
    <text evidence="5">The sequence shown here is derived from an EMBL/GenBank/DDBJ whole genome shotgun (WGS) entry which is preliminary data.</text>
</comment>
<dbReference type="Proteomes" id="UP001381693">
    <property type="component" value="Unassembled WGS sequence"/>
</dbReference>
<evidence type="ECO:0000313" key="5">
    <source>
        <dbReference type="EMBL" id="KAK7081772.1"/>
    </source>
</evidence>
<protein>
    <recommendedName>
        <fullName evidence="4">SHSP domain-containing protein</fullName>
    </recommendedName>
</protein>
<dbReference type="CDD" id="cd06464">
    <property type="entry name" value="ACD_sHsps-like"/>
    <property type="match status" value="1"/>
</dbReference>
<reference evidence="5 6" key="1">
    <citation type="submission" date="2023-11" db="EMBL/GenBank/DDBJ databases">
        <title>Halocaridina rubra genome assembly.</title>
        <authorList>
            <person name="Smith C."/>
        </authorList>
    </citation>
    <scope>NUCLEOTIDE SEQUENCE [LARGE SCALE GENOMIC DNA]</scope>
    <source>
        <strain evidence="5">EP-1</strain>
        <tissue evidence="5">Whole</tissue>
    </source>
</reference>
<dbReference type="SUPFAM" id="SSF49764">
    <property type="entry name" value="HSP20-like chaperones"/>
    <property type="match status" value="3"/>
</dbReference>
<evidence type="ECO:0000256" key="1">
    <source>
        <dbReference type="PROSITE-ProRule" id="PRU00285"/>
    </source>
</evidence>
<feature type="domain" description="SHSP" evidence="4">
    <location>
        <begin position="431"/>
        <end position="540"/>
    </location>
</feature>
<dbReference type="InterPro" id="IPR002068">
    <property type="entry name" value="A-crystallin/Hsp20_dom"/>
</dbReference>
<dbReference type="CDD" id="cd06526">
    <property type="entry name" value="metazoan_ACD"/>
    <property type="match status" value="2"/>
</dbReference>
<dbReference type="InterPro" id="IPR008978">
    <property type="entry name" value="HSP20-like_chaperone"/>
</dbReference>
<name>A0AAN9AEN3_HALRR</name>
<dbReference type="Pfam" id="PF00011">
    <property type="entry name" value="HSP20"/>
    <property type="match status" value="3"/>
</dbReference>
<evidence type="ECO:0000256" key="3">
    <source>
        <dbReference type="SAM" id="MobiDB-lite"/>
    </source>
</evidence>
<keyword evidence="6" id="KW-1185">Reference proteome</keyword>
<dbReference type="Gene3D" id="2.60.40.790">
    <property type="match status" value="3"/>
</dbReference>
<dbReference type="GO" id="GO:0051082">
    <property type="term" value="F:unfolded protein binding"/>
    <property type="evidence" value="ECO:0007669"/>
    <property type="project" value="TreeGrafter"/>
</dbReference>
<feature type="domain" description="SHSP" evidence="4">
    <location>
        <begin position="229"/>
        <end position="337"/>
    </location>
</feature>
<evidence type="ECO:0000313" key="6">
    <source>
        <dbReference type="Proteomes" id="UP001381693"/>
    </source>
</evidence>
<dbReference type="GO" id="GO:0005737">
    <property type="term" value="C:cytoplasm"/>
    <property type="evidence" value="ECO:0007669"/>
    <property type="project" value="TreeGrafter"/>
</dbReference>
<dbReference type="PROSITE" id="PS01031">
    <property type="entry name" value="SHSP"/>
    <property type="match status" value="3"/>
</dbReference>
<feature type="region of interest" description="Disordered" evidence="3">
    <location>
        <begin position="347"/>
        <end position="368"/>
    </location>
</feature>
<evidence type="ECO:0000259" key="4">
    <source>
        <dbReference type="PROSITE" id="PS01031"/>
    </source>
</evidence>
<dbReference type="GO" id="GO:0009408">
    <property type="term" value="P:response to heat"/>
    <property type="evidence" value="ECO:0007669"/>
    <property type="project" value="TreeGrafter"/>
</dbReference>
<comment type="similarity">
    <text evidence="1 2">Belongs to the small heat shock protein (HSP20) family.</text>
</comment>
<dbReference type="PANTHER" id="PTHR45640">
    <property type="entry name" value="HEAT SHOCK PROTEIN HSP-12.2-RELATED"/>
    <property type="match status" value="1"/>
</dbReference>
<accession>A0AAN9AEN3</accession>
<dbReference type="GO" id="GO:0005634">
    <property type="term" value="C:nucleus"/>
    <property type="evidence" value="ECO:0007669"/>
    <property type="project" value="TreeGrafter"/>
</dbReference>
<sequence length="673" mass="76365">MESLLPIASRGLFHDDSHFEESRQQFHEAVRKVLEDWNVKRGQLEDDFTSYRILRESDLREDNQAISISQDDTSHKIVLDVKDFMEGDIKVKMVDENELVVEGQVEKQEGGCVSKKSFRRSFLFPGLAKAEVVSSAMSSDGVLKVTIPKNNSNNFIKNTTQENFFSSSLKDSTSNVAMPITQKGSFFDDSFFESARMDFEKAVEDIVRKRENNDSARDNMVRYRHLRESNMQDENQAISVTEDNDQHKVVLDVKDFMNGDLQVKMVNENVLKVEGSIEVQIDDATSKKSFSRIFRFPGPVNSEGVSSAMSSDGILKVTVPKIISNGVLENNVSSKISCEERNEESKVSVSKNISDEQPENNITQRNESVKDCSYSDTSLLPVFHKGLFFHDDFFKSARHDYENTVKEVLNKWGKETSLLDSMSSYRNLRDIELTEENQAVSVTEDHQCHKVVMDVKDYMQQDLKLKVVDDNELVIEGSVENKNGGSVSKKSFHRSFVFPGLVKTDSVSSAISSDGVLTVTVPKKSADECSFKIIKTVKEEDCNNITKMLEKASSIQTKAQSSHHSLQTTSEDFKHLYSLEDEVKRLEDECLLSSTQKDLSFQDEFFKSARRDFEKSVKAFNKWVDFVSSQNDTNAHKIIKDNCKTFGQTVSMTEDDKTHKAVVHVVREDSKSN</sequence>
<proteinExistence type="inferred from homology"/>
<dbReference type="AlphaFoldDB" id="A0AAN9AEN3"/>
<dbReference type="PANTHER" id="PTHR45640:SF26">
    <property type="entry name" value="RE23625P"/>
    <property type="match status" value="1"/>
</dbReference>
<dbReference type="InterPro" id="IPR001436">
    <property type="entry name" value="Alpha-crystallin/sHSP_animal"/>
</dbReference>
<gene>
    <name evidence="5" type="ORF">SK128_006751</name>
</gene>
<dbReference type="PRINTS" id="PR00299">
    <property type="entry name" value="ACRYSTALLIN"/>
</dbReference>